<name>A0A1I0CM45_9FIRM</name>
<dbReference type="AlphaFoldDB" id="A0A1I0CM45"/>
<gene>
    <name evidence="1" type="ORF">SAMN04487772_11087</name>
</gene>
<keyword evidence="2" id="KW-1185">Reference proteome</keyword>
<evidence type="ECO:0000313" key="1">
    <source>
        <dbReference type="EMBL" id="SET20756.1"/>
    </source>
</evidence>
<reference evidence="1 2" key="1">
    <citation type="submission" date="2016-10" db="EMBL/GenBank/DDBJ databases">
        <authorList>
            <person name="de Groot N.N."/>
        </authorList>
    </citation>
    <scope>NUCLEOTIDE SEQUENCE [LARGE SCALE GENOMIC DNA]</scope>
    <source>
        <strain evidence="1 2">DSM 1801</strain>
    </source>
</reference>
<organism evidence="1 2">
    <name type="scientific">[Clostridium] polysaccharolyticum</name>
    <dbReference type="NCBI Taxonomy" id="29364"/>
    <lineage>
        <taxon>Bacteria</taxon>
        <taxon>Bacillati</taxon>
        <taxon>Bacillota</taxon>
        <taxon>Clostridia</taxon>
        <taxon>Lachnospirales</taxon>
        <taxon>Lachnospiraceae</taxon>
    </lineage>
</organism>
<accession>A0A1I0CM45</accession>
<proteinExistence type="predicted"/>
<dbReference type="RefSeq" id="WP_092477813.1">
    <property type="nucleotide sequence ID" value="NZ_FOHN01000010.1"/>
</dbReference>
<dbReference type="Proteomes" id="UP000199800">
    <property type="component" value="Unassembled WGS sequence"/>
</dbReference>
<evidence type="ECO:0000313" key="2">
    <source>
        <dbReference type="Proteomes" id="UP000199800"/>
    </source>
</evidence>
<dbReference type="OrthoDB" id="2958820at2"/>
<dbReference type="STRING" id="29364.SAMN04487772_11087"/>
<sequence>MTDHKNFYVIIEAKRGWILPGEEQLNRYSLRESITKAEVKHKAIISMSECSNGYASINLRPTIANGIPIKHLSWRKIYDLANKSKEQSNNAQKRLLEELLIYLGGVMTMQTKDSNWVYVVSLGSGNPEGCSISWIDIVNKCGRYFHPVGGKGWPKEPPNYIAFRYDGKLQSIHHIEDYVVSKNMHDEIKEMPDEEWDNHFVYKLGPAIKPPKEVKTGNIYPSGRVWAMIDTLFTSETISDARDISKERKELKKQH</sequence>
<protein>
    <submittedName>
        <fullName evidence="1">Uncharacterized protein</fullName>
    </submittedName>
</protein>
<dbReference type="EMBL" id="FOHN01000010">
    <property type="protein sequence ID" value="SET20756.1"/>
    <property type="molecule type" value="Genomic_DNA"/>
</dbReference>